<organism evidence="3 4">
    <name type="scientific">Pseudoduganella guangdongensis</name>
    <dbReference type="NCBI Taxonomy" id="2692179"/>
    <lineage>
        <taxon>Bacteria</taxon>
        <taxon>Pseudomonadati</taxon>
        <taxon>Pseudomonadota</taxon>
        <taxon>Betaproteobacteria</taxon>
        <taxon>Burkholderiales</taxon>
        <taxon>Oxalobacteraceae</taxon>
        <taxon>Telluria group</taxon>
        <taxon>Pseudoduganella</taxon>
    </lineage>
</organism>
<reference evidence="3 4" key="1">
    <citation type="submission" date="2019-12" db="EMBL/GenBank/DDBJ databases">
        <title>Novel species isolated from a subtropical stream in China.</title>
        <authorList>
            <person name="Lu H."/>
        </authorList>
    </citation>
    <scope>NUCLEOTIDE SEQUENCE [LARGE SCALE GENOMIC DNA]</scope>
    <source>
        <strain evidence="3 4">DS3</strain>
    </source>
</reference>
<dbReference type="RefSeq" id="WP_161025919.1">
    <property type="nucleotide sequence ID" value="NZ_WWCJ01000008.1"/>
</dbReference>
<feature type="domain" description="Sialidase" evidence="2">
    <location>
        <begin position="98"/>
        <end position="378"/>
    </location>
</feature>
<gene>
    <name evidence="3" type="ORF">GTP41_12560</name>
</gene>
<comment type="caution">
    <text evidence="3">The sequence shown here is derived from an EMBL/GenBank/DDBJ whole genome shotgun (WGS) entry which is preliminary data.</text>
</comment>
<proteinExistence type="predicted"/>
<evidence type="ECO:0000259" key="2">
    <source>
        <dbReference type="Pfam" id="PF13088"/>
    </source>
</evidence>
<dbReference type="Gene3D" id="2.120.10.10">
    <property type="match status" value="1"/>
</dbReference>
<evidence type="ECO:0000313" key="3">
    <source>
        <dbReference type="EMBL" id="MYN02933.1"/>
    </source>
</evidence>
<keyword evidence="4" id="KW-1185">Reference proteome</keyword>
<dbReference type="CDD" id="cd15482">
    <property type="entry name" value="Sialidase_non-viral"/>
    <property type="match status" value="1"/>
</dbReference>
<feature type="region of interest" description="Disordered" evidence="1">
    <location>
        <begin position="278"/>
        <end position="299"/>
    </location>
</feature>
<dbReference type="Pfam" id="PF13088">
    <property type="entry name" value="BNR_2"/>
    <property type="match status" value="1"/>
</dbReference>
<dbReference type="PANTHER" id="PTHR43752">
    <property type="entry name" value="BNR/ASP-BOX REPEAT FAMILY PROTEIN"/>
    <property type="match status" value="1"/>
</dbReference>
<name>A0A6N9HIK2_9BURK</name>
<protein>
    <recommendedName>
        <fullName evidence="2">Sialidase domain-containing protein</fullName>
    </recommendedName>
</protein>
<dbReference type="Proteomes" id="UP000448575">
    <property type="component" value="Unassembled WGS sequence"/>
</dbReference>
<dbReference type="EMBL" id="WWCJ01000008">
    <property type="protein sequence ID" value="MYN02933.1"/>
    <property type="molecule type" value="Genomic_DNA"/>
</dbReference>
<accession>A0A6N9HIK2</accession>
<evidence type="ECO:0000256" key="1">
    <source>
        <dbReference type="SAM" id="MobiDB-lite"/>
    </source>
</evidence>
<dbReference type="PANTHER" id="PTHR43752:SF2">
    <property type="entry name" value="BNR_ASP-BOX REPEAT FAMILY PROTEIN"/>
    <property type="match status" value="1"/>
</dbReference>
<dbReference type="InterPro" id="IPR011040">
    <property type="entry name" value="Sialidase"/>
</dbReference>
<dbReference type="SUPFAM" id="SSF50939">
    <property type="entry name" value="Sialidases"/>
    <property type="match status" value="1"/>
</dbReference>
<dbReference type="AlphaFoldDB" id="A0A6N9HIK2"/>
<evidence type="ECO:0000313" key="4">
    <source>
        <dbReference type="Proteomes" id="UP000448575"/>
    </source>
</evidence>
<dbReference type="InterPro" id="IPR036278">
    <property type="entry name" value="Sialidase_sf"/>
</dbReference>
<sequence>MEFRLGVSAIASSQSARSYSGKASLLAKLACAAALLLATGAEIKRWYYSASHQAPAAMLIEPAQRGKISFVPRSATLLPKPPNAPSAHASAITPLPGGRMAAFWWAGSRESGPDVKVYAAHWIDGKWSQPWEVASRNSLGAALGYGVRRIGNPVAWGSADGRIDLFVVATGLGGWAASRIVQLVSHDEGRSFTVKRLLPLSPLFNTSTLVRTTPVGLADGGWLLPAYFEMGIKYPMMLAFDPAGDPRWMSRIGQRTAALQPTIVPISQSEVHAWMRDSSSEQKVQHARSSDGGVNWDDLPPLDLPNQSTSLSAVRLSNGSIALLHNHVVPGGSDRNILRLSVTDNGRNWSRVIDVAQGSAGEEFSYPDLHQVGNELHITYTSRREAIAHHVIDLEFGGSPE</sequence>